<evidence type="ECO:0000313" key="3">
    <source>
        <dbReference type="Proteomes" id="UP000696413"/>
    </source>
</evidence>
<organism evidence="2 3">
    <name type="scientific">Mycolicibacterium goodii</name>
    <name type="common">Mycobacterium goodii</name>
    <dbReference type="NCBI Taxonomy" id="134601"/>
    <lineage>
        <taxon>Bacteria</taxon>
        <taxon>Bacillati</taxon>
        <taxon>Actinomycetota</taxon>
        <taxon>Actinomycetes</taxon>
        <taxon>Mycobacteriales</taxon>
        <taxon>Mycobacteriaceae</taxon>
        <taxon>Mycolicibacterium</taxon>
    </lineage>
</organism>
<evidence type="ECO:0000313" key="2">
    <source>
        <dbReference type="EMBL" id="MBU8827688.1"/>
    </source>
</evidence>
<keyword evidence="3" id="KW-1185">Reference proteome</keyword>
<dbReference type="Proteomes" id="UP000696413">
    <property type="component" value="Unassembled WGS sequence"/>
</dbReference>
<feature type="transmembrane region" description="Helical" evidence="1">
    <location>
        <begin position="179"/>
        <end position="202"/>
    </location>
</feature>
<feature type="transmembrane region" description="Helical" evidence="1">
    <location>
        <begin position="148"/>
        <end position="167"/>
    </location>
</feature>
<name>A0ABS6HZL3_MYCGD</name>
<keyword evidence="1" id="KW-0472">Membrane</keyword>
<reference evidence="2 3" key="1">
    <citation type="submission" date="2021-05" db="EMBL/GenBank/DDBJ databases">
        <title>Draft Genome Sequences of Clinical Respiratory Isolates of Mycobacterium goodii Recovered in Ireland.</title>
        <authorList>
            <person name="Flanagan P.R."/>
            <person name="Mok S."/>
            <person name="Roycroft E."/>
            <person name="Rogers T.R."/>
            <person name="Fitzgibbon M."/>
        </authorList>
    </citation>
    <scope>NUCLEOTIDE SEQUENCE [LARGE SCALE GENOMIC DNA]</scope>
    <source>
        <strain evidence="2 3">14IE55</strain>
    </source>
</reference>
<dbReference type="NCBIfam" id="TIGR04222">
    <property type="entry name" value="near_uncomplex"/>
    <property type="match status" value="1"/>
</dbReference>
<feature type="transmembrane region" description="Helical" evidence="1">
    <location>
        <begin position="20"/>
        <end position="41"/>
    </location>
</feature>
<keyword evidence="1" id="KW-1133">Transmembrane helix</keyword>
<accession>A0ABS6HZL3</accession>
<gene>
    <name evidence="2" type="ORF">KL859_33080</name>
</gene>
<comment type="caution">
    <text evidence="2">The sequence shown here is derived from an EMBL/GenBank/DDBJ whole genome shotgun (WGS) entry which is preliminary data.</text>
</comment>
<evidence type="ECO:0000256" key="1">
    <source>
        <dbReference type="SAM" id="Phobius"/>
    </source>
</evidence>
<protein>
    <submittedName>
        <fullName evidence="2">TIGR04222 domain-containing membrane protein</fullName>
    </submittedName>
</protein>
<sequence>MTMATDESFFEFYGRAVAEWGNRYLVALALAATFAVIWRIVMTPRKPATTEQISATELAFLRSDVAPVVTALASLRATGRVTSSRKVDHGVRDTDIDGFTGQVLRRVTGDPRHTVAGLCRASKDDLTALEEQLGERGLVMTRQQRTRIRWGVAPSIVVMLLGVGYGTHLVTRLADDPDLTVTFMVVVFATVLYGVFVLPWLLQVKRLTPAGRRLLAGERKRMAYLHPAKSPAFETYGPSAVALSVALFGAGALWAVDGSYADAVQAPGVAGGPDGGGGCGASCGGGDGGSGCSSCGGCGGGGGGGASGTGGGGGGGGGSFLQLTPARRTPFLCFWGAAVLKKKKIYIGV</sequence>
<dbReference type="InterPro" id="IPR026467">
    <property type="entry name" value="Ser/Gly_Cys_C_dom"/>
</dbReference>
<dbReference type="EMBL" id="JAHBOM010000051">
    <property type="protein sequence ID" value="MBU8827688.1"/>
    <property type="molecule type" value="Genomic_DNA"/>
</dbReference>
<proteinExistence type="predicted"/>
<keyword evidence="1" id="KW-0812">Transmembrane</keyword>